<feature type="transmembrane region" description="Helical" evidence="1">
    <location>
        <begin position="210"/>
        <end position="227"/>
    </location>
</feature>
<accession>T1JEX7</accession>
<evidence type="ECO:0000313" key="2">
    <source>
        <dbReference type="EnsemblMetazoa" id="SMAR012380-PA"/>
    </source>
</evidence>
<keyword evidence="1" id="KW-0812">Transmembrane</keyword>
<dbReference type="HOGENOM" id="CLU_1176741_0_0_1"/>
<keyword evidence="1" id="KW-0472">Membrane</keyword>
<dbReference type="EnsemblMetazoa" id="SMAR012380-RA">
    <property type="protein sequence ID" value="SMAR012380-PA"/>
    <property type="gene ID" value="SMAR012380"/>
</dbReference>
<protein>
    <submittedName>
        <fullName evidence="2">Uncharacterized protein</fullName>
    </submittedName>
</protein>
<keyword evidence="3" id="KW-1185">Reference proteome</keyword>
<evidence type="ECO:0000256" key="1">
    <source>
        <dbReference type="SAM" id="Phobius"/>
    </source>
</evidence>
<dbReference type="Proteomes" id="UP000014500">
    <property type="component" value="Unassembled WGS sequence"/>
</dbReference>
<evidence type="ECO:0000313" key="3">
    <source>
        <dbReference type="Proteomes" id="UP000014500"/>
    </source>
</evidence>
<organism evidence="2 3">
    <name type="scientific">Strigamia maritima</name>
    <name type="common">European centipede</name>
    <name type="synonym">Geophilus maritimus</name>
    <dbReference type="NCBI Taxonomy" id="126957"/>
    <lineage>
        <taxon>Eukaryota</taxon>
        <taxon>Metazoa</taxon>
        <taxon>Ecdysozoa</taxon>
        <taxon>Arthropoda</taxon>
        <taxon>Myriapoda</taxon>
        <taxon>Chilopoda</taxon>
        <taxon>Pleurostigmophora</taxon>
        <taxon>Geophilomorpha</taxon>
        <taxon>Linotaeniidae</taxon>
        <taxon>Strigamia</taxon>
    </lineage>
</organism>
<proteinExistence type="predicted"/>
<dbReference type="PhylomeDB" id="T1JEX7"/>
<dbReference type="EMBL" id="JH432130">
    <property type="status" value="NOT_ANNOTATED_CDS"/>
    <property type="molecule type" value="Genomic_DNA"/>
</dbReference>
<reference evidence="2" key="2">
    <citation type="submission" date="2015-02" db="UniProtKB">
        <authorList>
            <consortium name="EnsemblMetazoa"/>
        </authorList>
    </citation>
    <scope>IDENTIFICATION</scope>
</reference>
<name>T1JEX7_STRMM</name>
<dbReference type="AlphaFoldDB" id="T1JEX7"/>
<reference evidence="3" key="1">
    <citation type="submission" date="2011-05" db="EMBL/GenBank/DDBJ databases">
        <authorList>
            <person name="Richards S.R."/>
            <person name="Qu J."/>
            <person name="Jiang H."/>
            <person name="Jhangiani S.N."/>
            <person name="Agravi P."/>
            <person name="Goodspeed R."/>
            <person name="Gross S."/>
            <person name="Mandapat C."/>
            <person name="Jackson L."/>
            <person name="Mathew T."/>
            <person name="Pu L."/>
            <person name="Thornton R."/>
            <person name="Saada N."/>
            <person name="Wilczek-Boney K.B."/>
            <person name="Lee S."/>
            <person name="Kovar C."/>
            <person name="Wu Y."/>
            <person name="Scherer S.E."/>
            <person name="Worley K.C."/>
            <person name="Muzny D.M."/>
            <person name="Gibbs R."/>
        </authorList>
    </citation>
    <scope>NUCLEOTIDE SEQUENCE</scope>
    <source>
        <strain evidence="3">Brora</strain>
    </source>
</reference>
<sequence length="236" mass="28169">MLLPIIIDDNRGFLASKTEFFKHLFNYILKHHTRNRDFDLFRLNSSTNAIQDYMNEFGKISVQKILQKDSKFESNDSTNKISEFGLLIYRKEMNFFKTNNFYEVLHLCFPEFAAAFSVWMDFKFNESEFTFSSGQIINHFLETQGKSLTLPFLANLMQDDIDCLLSQIRPCDAQFALRFDLIIRLLSECPSRYTFFGNSLGLWRMSRPALHYYFLSWSFFIFMLNNYQFKKKLYLK</sequence>
<keyword evidence="1" id="KW-1133">Transmembrane helix</keyword>